<dbReference type="AlphaFoldDB" id="A0A857C7H2"/>
<dbReference type="Gene3D" id="1.25.40.10">
    <property type="entry name" value="Tetratricopeptide repeat domain"/>
    <property type="match status" value="1"/>
</dbReference>
<organism evidence="3 4">
    <name type="scientific">Stappia indica</name>
    <dbReference type="NCBI Taxonomy" id="538381"/>
    <lineage>
        <taxon>Bacteria</taxon>
        <taxon>Pseudomonadati</taxon>
        <taxon>Pseudomonadota</taxon>
        <taxon>Alphaproteobacteria</taxon>
        <taxon>Hyphomicrobiales</taxon>
        <taxon>Stappiaceae</taxon>
        <taxon>Stappia</taxon>
    </lineage>
</organism>
<dbReference type="HAMAP" id="MF_02066">
    <property type="entry name" value="CpoB"/>
    <property type="match status" value="1"/>
</dbReference>
<accession>A0A857C7H2</accession>
<evidence type="ECO:0000313" key="4">
    <source>
        <dbReference type="Proteomes" id="UP000435648"/>
    </source>
</evidence>
<keyword evidence="1" id="KW-0132">Cell division</keyword>
<dbReference type="InterPro" id="IPR011990">
    <property type="entry name" value="TPR-like_helical_dom_sf"/>
</dbReference>
<name>A0A857C7H2_9HYPH</name>
<feature type="coiled-coil region" evidence="1">
    <location>
        <begin position="39"/>
        <end position="73"/>
    </location>
</feature>
<feature type="signal peptide" evidence="1">
    <location>
        <begin position="1"/>
        <end position="24"/>
    </location>
</feature>
<dbReference type="InterPro" id="IPR014162">
    <property type="entry name" value="CpoB_C"/>
</dbReference>
<proteinExistence type="inferred from homology"/>
<keyword evidence="1" id="KW-0732">Signal</keyword>
<dbReference type="RefSeq" id="WP_158193790.1">
    <property type="nucleotide sequence ID" value="NZ_CP046908.1"/>
</dbReference>
<dbReference type="EMBL" id="CP046908">
    <property type="protein sequence ID" value="QGZ34828.1"/>
    <property type="molecule type" value="Genomic_DNA"/>
</dbReference>
<dbReference type="GO" id="GO:0030288">
    <property type="term" value="C:outer membrane-bounded periplasmic space"/>
    <property type="evidence" value="ECO:0007669"/>
    <property type="project" value="UniProtKB-UniRule"/>
</dbReference>
<dbReference type="OrthoDB" id="7185608at2"/>
<dbReference type="KEGG" id="siw:GH266_10035"/>
<dbReference type="Pfam" id="PF13432">
    <property type="entry name" value="TPR_16"/>
    <property type="match status" value="1"/>
</dbReference>
<dbReference type="Pfam" id="PF13174">
    <property type="entry name" value="TPR_6"/>
    <property type="match status" value="1"/>
</dbReference>
<comment type="function">
    <text evidence="1">Mediates coordination of peptidoglycan synthesis and outer membrane constriction during cell division.</text>
</comment>
<gene>
    <name evidence="3" type="primary">ybgF</name>
    <name evidence="1" type="synonym">cpoB</name>
    <name evidence="3" type="ORF">GH266_10035</name>
</gene>
<dbReference type="InterPro" id="IPR034706">
    <property type="entry name" value="CpoB"/>
</dbReference>
<feature type="region of interest" description="Disordered" evidence="2">
    <location>
        <begin position="82"/>
        <end position="205"/>
    </location>
</feature>
<comment type="similarity">
    <text evidence="1">Belongs to the CpoB family.</text>
</comment>
<dbReference type="GO" id="GO:0043093">
    <property type="term" value="P:FtsZ-dependent cytokinesis"/>
    <property type="evidence" value="ECO:0007669"/>
    <property type="project" value="UniProtKB-UniRule"/>
</dbReference>
<reference evidence="3 4" key="1">
    <citation type="submission" date="2019-12" db="EMBL/GenBank/DDBJ databases">
        <title>The genome of Stappia indica PHM037.</title>
        <authorList>
            <person name="Kacar D."/>
            <person name="Galan B."/>
            <person name="Canedo L."/>
            <person name="Rodriguez P."/>
            <person name="de la Calle F."/>
            <person name="Garcia J.L."/>
        </authorList>
    </citation>
    <scope>NUCLEOTIDE SEQUENCE [LARGE SCALE GENOMIC DNA]</scope>
    <source>
        <strain evidence="3 4">PHM037</strain>
    </source>
</reference>
<evidence type="ECO:0000313" key="3">
    <source>
        <dbReference type="EMBL" id="QGZ34828.1"/>
    </source>
</evidence>
<keyword evidence="1" id="KW-0574">Periplasm</keyword>
<keyword evidence="1" id="KW-0175">Coiled coil</keyword>
<dbReference type="InterPro" id="IPR019734">
    <property type="entry name" value="TPR_rpt"/>
</dbReference>
<keyword evidence="1" id="KW-0131">Cell cycle</keyword>
<evidence type="ECO:0000256" key="1">
    <source>
        <dbReference type="HAMAP-Rule" id="MF_02066"/>
    </source>
</evidence>
<feature type="compositionally biased region" description="Gly residues" evidence="2">
    <location>
        <begin position="166"/>
        <end position="178"/>
    </location>
</feature>
<feature type="compositionally biased region" description="Low complexity" evidence="2">
    <location>
        <begin position="196"/>
        <end position="205"/>
    </location>
</feature>
<comment type="subcellular location">
    <subcellularLocation>
        <location evidence="1">Periplasm</location>
    </subcellularLocation>
</comment>
<dbReference type="SUPFAM" id="SSF48452">
    <property type="entry name" value="TPR-like"/>
    <property type="match status" value="1"/>
</dbReference>
<dbReference type="Proteomes" id="UP000435648">
    <property type="component" value="Chromosome"/>
</dbReference>
<dbReference type="NCBIfam" id="TIGR02795">
    <property type="entry name" value="tol_pal_ybgF"/>
    <property type="match status" value="1"/>
</dbReference>
<evidence type="ECO:0000256" key="2">
    <source>
        <dbReference type="SAM" id="MobiDB-lite"/>
    </source>
</evidence>
<protein>
    <recommendedName>
        <fullName evidence="1">Cell division coordinator CpoB</fullName>
    </recommendedName>
</protein>
<sequence length="330" mass="34146" precursor="true">MAFRSLTGVFALVMLLALPQAASAQLFGSRSDSDAAVRINQVEEQMRNLTGQIEQLNYQIRQLQEQLQRMQEDNEYRFQQLEQGGRKRSDAAPAQPSGQPSGQAGDLAGLQGGGESYGPASGTLGQLPADGSGDAEFGAEGGYTQDGSGSLGAGPLDLSALARGQSGAGGLATGGGQGDLPPGVSGGVQQDTFGMASAPSSGSSPRASYDSAYSMIMAGDYAGAEAGFKGFLQQHPNDPLAANAQFWLGESLYARKQYRDAADAFLKSYTDYPDSSKVTDSLLKLGLSLKGIGQKDAACATFSELLTKYPGAPTSIRAEAQAQQQSGGCV</sequence>
<feature type="chain" id="PRO_5033186768" description="Cell division coordinator CpoB" evidence="1">
    <location>
        <begin position="25"/>
        <end position="330"/>
    </location>
</feature>